<evidence type="ECO:0008006" key="6">
    <source>
        <dbReference type="Google" id="ProtNLM"/>
    </source>
</evidence>
<name>A0A9W8S666_9HYPO</name>
<evidence type="ECO:0000313" key="4">
    <source>
        <dbReference type="EMBL" id="KAJ4265960.1"/>
    </source>
</evidence>
<dbReference type="InterPro" id="IPR036770">
    <property type="entry name" value="Ankyrin_rpt-contain_sf"/>
</dbReference>
<evidence type="ECO:0000256" key="2">
    <source>
        <dbReference type="ARBA" id="ARBA00023043"/>
    </source>
</evidence>
<evidence type="ECO:0000256" key="1">
    <source>
        <dbReference type="ARBA" id="ARBA00022737"/>
    </source>
</evidence>
<sequence length="342" mass="38546">MSGNLTYLRKLLQYLPDASKPDSALFPVHDFFRDFEDVFDWEFIQARLSNGRLAKFFWRQPVLRHQCIYTSPLAIASVAPDASGFEELLRNGFRADVLTWAEITGHESFPHLELLVKYQQRLDVFLPSPPKLATPLSIAVDSRNKELVEGANINTPPATQGGDTALQLAARYGYLGMARELIGRGARINARGAKENGRTALEGAAQQGRLDMLEFLIHHGALLTGNGRIQFLRAVKLARGAGFHAAVSLLKRHGGWTKDDERRLTAGWYHLYPDESCCDELHDFDTECIHDSFDSKTGSLEIRQISYNEERTFPECNVNREIYGNMEYSDDDDDDDCMLSGE</sequence>
<feature type="repeat" description="ANK" evidence="3">
    <location>
        <begin position="196"/>
        <end position="228"/>
    </location>
</feature>
<dbReference type="OrthoDB" id="539213at2759"/>
<dbReference type="Proteomes" id="UP001152049">
    <property type="component" value="Unassembled WGS sequence"/>
</dbReference>
<reference evidence="4" key="1">
    <citation type="submission" date="2022-09" db="EMBL/GenBank/DDBJ databases">
        <title>Fusarium specimens isolated from Avocado Roots.</title>
        <authorList>
            <person name="Stajich J."/>
            <person name="Roper C."/>
            <person name="Heimlech-Rivalta G."/>
        </authorList>
    </citation>
    <scope>NUCLEOTIDE SEQUENCE</scope>
    <source>
        <strain evidence="4">CF00136</strain>
    </source>
</reference>
<dbReference type="SMART" id="SM00248">
    <property type="entry name" value="ANK"/>
    <property type="match status" value="2"/>
</dbReference>
<evidence type="ECO:0000256" key="3">
    <source>
        <dbReference type="PROSITE-ProRule" id="PRU00023"/>
    </source>
</evidence>
<dbReference type="PANTHER" id="PTHR24126:SF14">
    <property type="entry name" value="ANK_REP_REGION DOMAIN-CONTAINING PROTEIN"/>
    <property type="match status" value="1"/>
</dbReference>
<keyword evidence="2 3" id="KW-0040">ANK repeat</keyword>
<evidence type="ECO:0000313" key="5">
    <source>
        <dbReference type="Proteomes" id="UP001152049"/>
    </source>
</evidence>
<protein>
    <recommendedName>
        <fullName evidence="6">Ankyrin</fullName>
    </recommendedName>
</protein>
<dbReference type="PROSITE" id="PS50297">
    <property type="entry name" value="ANK_REP_REGION"/>
    <property type="match status" value="2"/>
</dbReference>
<organism evidence="4 5">
    <name type="scientific">Fusarium torreyae</name>
    <dbReference type="NCBI Taxonomy" id="1237075"/>
    <lineage>
        <taxon>Eukaryota</taxon>
        <taxon>Fungi</taxon>
        <taxon>Dikarya</taxon>
        <taxon>Ascomycota</taxon>
        <taxon>Pezizomycotina</taxon>
        <taxon>Sordariomycetes</taxon>
        <taxon>Hypocreomycetidae</taxon>
        <taxon>Hypocreales</taxon>
        <taxon>Nectriaceae</taxon>
        <taxon>Fusarium</taxon>
    </lineage>
</organism>
<keyword evidence="1" id="KW-0677">Repeat</keyword>
<dbReference type="EMBL" id="JAOQAZ010000005">
    <property type="protein sequence ID" value="KAJ4265960.1"/>
    <property type="molecule type" value="Genomic_DNA"/>
</dbReference>
<dbReference type="Gene3D" id="1.25.40.20">
    <property type="entry name" value="Ankyrin repeat-containing domain"/>
    <property type="match status" value="1"/>
</dbReference>
<dbReference type="PANTHER" id="PTHR24126">
    <property type="entry name" value="ANKYRIN REPEAT, PH AND SEC7 DOMAIN CONTAINING PROTEIN SECG-RELATED"/>
    <property type="match status" value="1"/>
</dbReference>
<dbReference type="Pfam" id="PF12796">
    <property type="entry name" value="Ank_2"/>
    <property type="match status" value="1"/>
</dbReference>
<comment type="caution">
    <text evidence="4">The sequence shown here is derived from an EMBL/GenBank/DDBJ whole genome shotgun (WGS) entry which is preliminary data.</text>
</comment>
<dbReference type="AlphaFoldDB" id="A0A9W8S666"/>
<accession>A0A9W8S666</accession>
<dbReference type="SUPFAM" id="SSF48403">
    <property type="entry name" value="Ankyrin repeat"/>
    <property type="match status" value="1"/>
</dbReference>
<dbReference type="InterPro" id="IPR002110">
    <property type="entry name" value="Ankyrin_rpt"/>
</dbReference>
<gene>
    <name evidence="4" type="ORF">NW762_003933</name>
</gene>
<keyword evidence="5" id="KW-1185">Reference proteome</keyword>
<feature type="repeat" description="ANK" evidence="3">
    <location>
        <begin position="161"/>
        <end position="193"/>
    </location>
</feature>
<dbReference type="PROSITE" id="PS50088">
    <property type="entry name" value="ANK_REPEAT"/>
    <property type="match status" value="2"/>
</dbReference>
<proteinExistence type="predicted"/>